<evidence type="ECO:0000313" key="2">
    <source>
        <dbReference type="EMBL" id="MFB9064921.1"/>
    </source>
</evidence>
<evidence type="ECO:0000313" key="3">
    <source>
        <dbReference type="Proteomes" id="UP001589589"/>
    </source>
</evidence>
<dbReference type="Pfam" id="PF16819">
    <property type="entry name" value="DUF5074"/>
    <property type="match status" value="1"/>
</dbReference>
<dbReference type="InterPro" id="IPR031815">
    <property type="entry name" value="DUF5074"/>
</dbReference>
<dbReference type="EMBL" id="JBHMEX010000043">
    <property type="protein sequence ID" value="MFB9064921.1"/>
    <property type="molecule type" value="Genomic_DNA"/>
</dbReference>
<dbReference type="RefSeq" id="WP_290261731.1">
    <property type="nucleotide sequence ID" value="NZ_JAUFQQ010000003.1"/>
</dbReference>
<feature type="signal peptide" evidence="1">
    <location>
        <begin position="1"/>
        <end position="19"/>
    </location>
</feature>
<accession>A0ABV5FN09</accession>
<dbReference type="PROSITE" id="PS51257">
    <property type="entry name" value="PROKAR_LIPOPROTEIN"/>
    <property type="match status" value="1"/>
</dbReference>
<proteinExistence type="predicted"/>
<evidence type="ECO:0000256" key="1">
    <source>
        <dbReference type="SAM" id="SignalP"/>
    </source>
</evidence>
<dbReference type="InterPro" id="IPR051200">
    <property type="entry name" value="Host-pathogen_enzymatic-act"/>
</dbReference>
<gene>
    <name evidence="2" type="ORF">ACFFUQ_12915</name>
</gene>
<name>A0ABV5FN09_9FLAO</name>
<protein>
    <submittedName>
        <fullName evidence="2">YncE family protein</fullName>
    </submittedName>
</protein>
<dbReference type="PANTHER" id="PTHR47197:SF3">
    <property type="entry name" value="DIHYDRO-HEME D1 DEHYDROGENASE"/>
    <property type="match status" value="1"/>
</dbReference>
<keyword evidence="3" id="KW-1185">Reference proteome</keyword>
<reference evidence="2 3" key="1">
    <citation type="submission" date="2024-09" db="EMBL/GenBank/DDBJ databases">
        <authorList>
            <person name="Sun Q."/>
            <person name="Mori K."/>
        </authorList>
    </citation>
    <scope>NUCLEOTIDE SEQUENCE [LARGE SCALE GENOMIC DNA]</scope>
    <source>
        <strain evidence="2 3">CECT 7908</strain>
    </source>
</reference>
<organism evidence="2 3">
    <name type="scientific">Flavobacterium branchiarum</name>
    <dbReference type="NCBI Taxonomy" id="1114870"/>
    <lineage>
        <taxon>Bacteria</taxon>
        <taxon>Pseudomonadati</taxon>
        <taxon>Bacteroidota</taxon>
        <taxon>Flavobacteriia</taxon>
        <taxon>Flavobacteriales</taxon>
        <taxon>Flavobacteriaceae</taxon>
        <taxon>Flavobacterium</taxon>
    </lineage>
</organism>
<dbReference type="Gene3D" id="2.130.10.10">
    <property type="entry name" value="YVTN repeat-like/Quinoprotein amine dehydrogenase"/>
    <property type="match status" value="1"/>
</dbReference>
<sequence>MKKLNKLFLAIIVSSTFFVSCSNDDDTVTPEPEPAPRGKYEGGLFIIEEGVFEKANGSISYLSDDLKLGKNVFSLVNEGKEIKDAPQSIGFNGDFAYIIVNRGNKIEVVNRNTFKSIATINTQINNPRYIAFANGKGYITNWGNSADPSDDYVAVIDLTTNKVSSTIPVVEGPEQIIENNGKLYVAHKGGWSQGNSLSVIKSNSATGEVINFTVGDIPSSLVKENGTLYVLCNGKLSYTGTETTGKLVKIDMNTDKITSTIDFPGFTHPGFLAIENSKLYYTIGTNIYTTPTSATTLPTTEIFKAKVTTLYGFAVKNNKIYVADAVNYQDPGDIYIYSLTGTLSNEFSVGIIPNGFYFND</sequence>
<feature type="chain" id="PRO_5045415516" evidence="1">
    <location>
        <begin position="20"/>
        <end position="360"/>
    </location>
</feature>
<dbReference type="PANTHER" id="PTHR47197">
    <property type="entry name" value="PROTEIN NIRF"/>
    <property type="match status" value="1"/>
</dbReference>
<dbReference type="Proteomes" id="UP001589589">
    <property type="component" value="Unassembled WGS sequence"/>
</dbReference>
<comment type="caution">
    <text evidence="2">The sequence shown here is derived from an EMBL/GenBank/DDBJ whole genome shotgun (WGS) entry which is preliminary data.</text>
</comment>
<dbReference type="SUPFAM" id="SSF63825">
    <property type="entry name" value="YWTD domain"/>
    <property type="match status" value="1"/>
</dbReference>
<keyword evidence="1" id="KW-0732">Signal</keyword>
<dbReference type="InterPro" id="IPR015943">
    <property type="entry name" value="WD40/YVTN_repeat-like_dom_sf"/>
</dbReference>